<accession>A0A4Z1J0J9</accession>
<dbReference type="AlphaFoldDB" id="A0A4Z1J0J9"/>
<comment type="caution">
    <text evidence="2">The sequence shown here is derived from an EMBL/GenBank/DDBJ whole genome shotgun (WGS) entry which is preliminary data.</text>
</comment>
<sequence>MDSKIVVAEEQSREWRASRSSKRRAERQQVIAEPIKGFALTVRGLALEDGFKDRGLGPSEPGLSLGLVVGYVLLEEDPNRTFDQSETNKKKPVGADRPANFRRFDANPIPILIITNIIDTIDNNFQMRYYALMSPKNGIFTPNKVKIDNIYFVHEFPLAVAIRPEILATPTDRKVDFKRSKPTSKLVFERHISLANYLILLAQNFAIDSNKSTLQDIEASVKDAVADFEHRPAPNCIALRNFCEVDRYLTIEEAQDVVAIVIIVVAIPFVLPPPSPPLPPPPLTPPAAVPALRSPHSGPRTLGFYFFLL</sequence>
<evidence type="ECO:0000313" key="2">
    <source>
        <dbReference type="EMBL" id="TGO67195.1"/>
    </source>
</evidence>
<organism evidence="2 3">
    <name type="scientific">Botrytis elliptica</name>
    <dbReference type="NCBI Taxonomy" id="278938"/>
    <lineage>
        <taxon>Eukaryota</taxon>
        <taxon>Fungi</taxon>
        <taxon>Dikarya</taxon>
        <taxon>Ascomycota</taxon>
        <taxon>Pezizomycotina</taxon>
        <taxon>Leotiomycetes</taxon>
        <taxon>Helotiales</taxon>
        <taxon>Sclerotiniaceae</taxon>
        <taxon>Botrytis</taxon>
    </lineage>
</organism>
<keyword evidence="3" id="KW-1185">Reference proteome</keyword>
<feature type="region of interest" description="Disordered" evidence="1">
    <location>
        <begin position="1"/>
        <end position="28"/>
    </location>
</feature>
<dbReference type="Proteomes" id="UP000297229">
    <property type="component" value="Unassembled WGS sequence"/>
</dbReference>
<evidence type="ECO:0000256" key="1">
    <source>
        <dbReference type="SAM" id="MobiDB-lite"/>
    </source>
</evidence>
<proteinExistence type="predicted"/>
<evidence type="ECO:0000313" key="3">
    <source>
        <dbReference type="Proteomes" id="UP000297229"/>
    </source>
</evidence>
<gene>
    <name evidence="2" type="ORF">BELL_0907g00020</name>
</gene>
<name>A0A4Z1J0J9_9HELO</name>
<dbReference type="EMBL" id="PQXM01000905">
    <property type="protein sequence ID" value="TGO67195.1"/>
    <property type="molecule type" value="Genomic_DNA"/>
</dbReference>
<protein>
    <submittedName>
        <fullName evidence="2">Uncharacterized protein</fullName>
    </submittedName>
</protein>
<reference evidence="2 3" key="1">
    <citation type="submission" date="2017-12" db="EMBL/GenBank/DDBJ databases">
        <title>Comparative genomics of Botrytis spp.</title>
        <authorList>
            <person name="Valero-Jimenez C.A."/>
            <person name="Tapia P."/>
            <person name="Veloso J."/>
            <person name="Silva-Moreno E."/>
            <person name="Staats M."/>
            <person name="Valdes J.H."/>
            <person name="Van Kan J.A.L."/>
        </authorList>
    </citation>
    <scope>NUCLEOTIDE SEQUENCE [LARGE SCALE GENOMIC DNA]</scope>
    <source>
        <strain evidence="2 3">Be9601</strain>
    </source>
</reference>